<dbReference type="GO" id="GO:1990904">
    <property type="term" value="C:ribonucleoprotein complex"/>
    <property type="evidence" value="ECO:0007669"/>
    <property type="project" value="UniProtKB-KW"/>
</dbReference>
<protein>
    <submittedName>
        <fullName evidence="6">30S ribosomal protein S10</fullName>
    </submittedName>
</protein>
<comment type="caution">
    <text evidence="6">The sequence shown here is derived from an EMBL/GenBank/DDBJ whole genome shotgun (WGS) entry which is preliminary data.</text>
</comment>
<dbReference type="PROSITE" id="PS00361">
    <property type="entry name" value="RIBOSOMAL_S10"/>
    <property type="match status" value="1"/>
</dbReference>
<keyword evidence="2 6" id="KW-0689">Ribosomal protein</keyword>
<dbReference type="NCBIfam" id="TIGR01049">
    <property type="entry name" value="rpsJ_bact"/>
    <property type="match status" value="1"/>
</dbReference>
<feature type="domain" description="Small ribosomal subunit protein uS10" evidence="5">
    <location>
        <begin position="143"/>
        <end position="237"/>
    </location>
</feature>
<dbReference type="SMART" id="SM01403">
    <property type="entry name" value="Ribosomal_S10"/>
    <property type="match status" value="1"/>
</dbReference>
<dbReference type="HAMAP" id="MF_00508">
    <property type="entry name" value="Ribosomal_uS10"/>
    <property type="match status" value="1"/>
</dbReference>
<evidence type="ECO:0000259" key="5">
    <source>
        <dbReference type="SMART" id="SM01403"/>
    </source>
</evidence>
<evidence type="ECO:0000256" key="2">
    <source>
        <dbReference type="ARBA" id="ARBA00022980"/>
    </source>
</evidence>
<sequence>MAIASSLATTLSLVPLRQASFSSPIKPSILCFSLPSPNLSLRLSRAPLPRFYAAPPESDEFEPEVVADDESDPELSETLRYYDETLGGFEEDLEGGVEEGDEDGGSLTTEIEEKPKVTVGKPTQKSSSSAKREGKKPTNYQIRIKLKSYWVPLIEDSCKKIIEAARTTNAQTMGPVPLPTKKRVYCVLKSPHKHKNAREHFEIRTHIRLIDIFQPTADTIDSLMQLDFPAGVDVQVRV</sequence>
<feature type="region of interest" description="Disordered" evidence="4">
    <location>
        <begin position="90"/>
        <end position="137"/>
    </location>
</feature>
<dbReference type="Proteomes" id="UP001140206">
    <property type="component" value="Chromosome 5"/>
</dbReference>
<dbReference type="InterPro" id="IPR018268">
    <property type="entry name" value="Ribosomal_uS10_CS"/>
</dbReference>
<proteinExistence type="inferred from homology"/>
<dbReference type="PANTHER" id="PTHR11700">
    <property type="entry name" value="30S RIBOSOMAL PROTEIN S10 FAMILY MEMBER"/>
    <property type="match status" value="1"/>
</dbReference>
<comment type="similarity">
    <text evidence="1">Belongs to the universal ribosomal protein uS10 family.</text>
</comment>
<feature type="compositionally biased region" description="Acidic residues" evidence="4">
    <location>
        <begin position="90"/>
        <end position="104"/>
    </location>
</feature>
<dbReference type="Pfam" id="PF00338">
    <property type="entry name" value="Ribosomal_S10"/>
    <property type="match status" value="1"/>
</dbReference>
<dbReference type="GO" id="GO:0006412">
    <property type="term" value="P:translation"/>
    <property type="evidence" value="ECO:0007669"/>
    <property type="project" value="InterPro"/>
</dbReference>
<keyword evidence="7" id="KW-1185">Reference proteome</keyword>
<evidence type="ECO:0000256" key="1">
    <source>
        <dbReference type="ARBA" id="ARBA00007102"/>
    </source>
</evidence>
<reference evidence="6" key="1">
    <citation type="submission" date="2022-08" db="EMBL/GenBank/DDBJ databases">
        <authorList>
            <person name="Marques A."/>
        </authorList>
    </citation>
    <scope>NUCLEOTIDE SEQUENCE</scope>
    <source>
        <strain evidence="6">RhyPub2mFocal</strain>
        <tissue evidence="6">Leaves</tissue>
    </source>
</reference>
<dbReference type="Gene3D" id="3.30.70.600">
    <property type="entry name" value="Ribosomal protein S10 domain"/>
    <property type="match status" value="1"/>
</dbReference>
<accession>A0AAV8C6Z5</accession>
<evidence type="ECO:0000256" key="4">
    <source>
        <dbReference type="SAM" id="MobiDB-lite"/>
    </source>
</evidence>
<dbReference type="GO" id="GO:0005840">
    <property type="term" value="C:ribosome"/>
    <property type="evidence" value="ECO:0007669"/>
    <property type="project" value="UniProtKB-KW"/>
</dbReference>
<dbReference type="InterPro" id="IPR001848">
    <property type="entry name" value="Ribosomal_uS10"/>
</dbReference>
<organism evidence="6 7">
    <name type="scientific">Rhynchospora pubera</name>
    <dbReference type="NCBI Taxonomy" id="906938"/>
    <lineage>
        <taxon>Eukaryota</taxon>
        <taxon>Viridiplantae</taxon>
        <taxon>Streptophyta</taxon>
        <taxon>Embryophyta</taxon>
        <taxon>Tracheophyta</taxon>
        <taxon>Spermatophyta</taxon>
        <taxon>Magnoliopsida</taxon>
        <taxon>Liliopsida</taxon>
        <taxon>Poales</taxon>
        <taxon>Cyperaceae</taxon>
        <taxon>Cyperoideae</taxon>
        <taxon>Rhynchosporeae</taxon>
        <taxon>Rhynchospora</taxon>
    </lineage>
</organism>
<feature type="region of interest" description="Disordered" evidence="4">
    <location>
        <begin position="54"/>
        <end position="74"/>
    </location>
</feature>
<evidence type="ECO:0000313" key="7">
    <source>
        <dbReference type="Proteomes" id="UP001140206"/>
    </source>
</evidence>
<dbReference type="GO" id="GO:0003735">
    <property type="term" value="F:structural constituent of ribosome"/>
    <property type="evidence" value="ECO:0007669"/>
    <property type="project" value="InterPro"/>
</dbReference>
<dbReference type="AlphaFoldDB" id="A0AAV8C6Z5"/>
<dbReference type="GO" id="GO:0003723">
    <property type="term" value="F:RNA binding"/>
    <property type="evidence" value="ECO:0007669"/>
    <property type="project" value="InterPro"/>
</dbReference>
<gene>
    <name evidence="6" type="ORF">LUZ62_085679</name>
</gene>
<dbReference type="FunFam" id="3.30.70.600:FF:000003">
    <property type="entry name" value="30S ribosomal protein S10"/>
    <property type="match status" value="1"/>
</dbReference>
<dbReference type="EMBL" id="JAMFTS010000005">
    <property type="protein sequence ID" value="KAJ4751274.1"/>
    <property type="molecule type" value="Genomic_DNA"/>
</dbReference>
<dbReference type="SUPFAM" id="SSF54999">
    <property type="entry name" value="Ribosomal protein S10"/>
    <property type="match status" value="1"/>
</dbReference>
<keyword evidence="3" id="KW-0687">Ribonucleoprotein</keyword>
<dbReference type="NCBIfam" id="NF001861">
    <property type="entry name" value="PRK00596.1"/>
    <property type="match status" value="1"/>
</dbReference>
<evidence type="ECO:0000313" key="6">
    <source>
        <dbReference type="EMBL" id="KAJ4751274.1"/>
    </source>
</evidence>
<feature type="compositionally biased region" description="Acidic residues" evidence="4">
    <location>
        <begin position="57"/>
        <end position="74"/>
    </location>
</feature>
<name>A0AAV8C6Z5_9POAL</name>
<dbReference type="InterPro" id="IPR027486">
    <property type="entry name" value="Ribosomal_uS10_dom"/>
</dbReference>
<evidence type="ECO:0000256" key="3">
    <source>
        <dbReference type="ARBA" id="ARBA00023274"/>
    </source>
</evidence>
<dbReference type="InterPro" id="IPR036838">
    <property type="entry name" value="Ribosomal_uS10_dom_sf"/>
</dbReference>
<dbReference type="PRINTS" id="PR00971">
    <property type="entry name" value="RIBOSOMALS10"/>
</dbReference>